<dbReference type="AlphaFoldDB" id="A0AAW1F5Q8"/>
<proteinExistence type="predicted"/>
<comment type="caution">
    <text evidence="2">The sequence shown here is derived from an EMBL/GenBank/DDBJ whole genome shotgun (WGS) entry which is preliminary data.</text>
</comment>
<feature type="region of interest" description="Disordered" evidence="1">
    <location>
        <begin position="62"/>
        <end position="98"/>
    </location>
</feature>
<reference evidence="2 3" key="1">
    <citation type="journal article" date="2024" name="Genome Biol. Evol.">
        <title>Chromosome-level genome assembly of the viviparous eelpout Zoarces viviparus.</title>
        <authorList>
            <person name="Fuhrmann N."/>
            <person name="Brasseur M.V."/>
            <person name="Bakowski C.E."/>
            <person name="Podsiadlowski L."/>
            <person name="Prost S."/>
            <person name="Krehenwinkel H."/>
            <person name="Mayer C."/>
        </authorList>
    </citation>
    <scope>NUCLEOTIDE SEQUENCE [LARGE SCALE GENOMIC DNA]</scope>
    <source>
        <strain evidence="2">NO-MEL_2022_Ind0_liver</strain>
    </source>
</reference>
<sequence>MITPRRQTFPAPQTLVLTHPNSRTYKRKHVEAFRAASSKSPRPPERALNPVTEVRGRMGGVSAAMEGRPPRNQQQHNITGVHENVHQRQSLKPSPSFT</sequence>
<evidence type="ECO:0000313" key="3">
    <source>
        <dbReference type="Proteomes" id="UP001488805"/>
    </source>
</evidence>
<name>A0AAW1F5Q8_ZOAVI</name>
<feature type="compositionally biased region" description="Polar residues" evidence="1">
    <location>
        <begin position="87"/>
        <end position="98"/>
    </location>
</feature>
<accession>A0AAW1F5Q8</accession>
<gene>
    <name evidence="2" type="ORF">VZT92_013788</name>
</gene>
<dbReference type="Proteomes" id="UP001488805">
    <property type="component" value="Unassembled WGS sequence"/>
</dbReference>
<organism evidence="2 3">
    <name type="scientific">Zoarces viviparus</name>
    <name type="common">Viviparous eelpout</name>
    <name type="synonym">Blennius viviparus</name>
    <dbReference type="NCBI Taxonomy" id="48416"/>
    <lineage>
        <taxon>Eukaryota</taxon>
        <taxon>Metazoa</taxon>
        <taxon>Chordata</taxon>
        <taxon>Craniata</taxon>
        <taxon>Vertebrata</taxon>
        <taxon>Euteleostomi</taxon>
        <taxon>Actinopterygii</taxon>
        <taxon>Neopterygii</taxon>
        <taxon>Teleostei</taxon>
        <taxon>Neoteleostei</taxon>
        <taxon>Acanthomorphata</taxon>
        <taxon>Eupercaria</taxon>
        <taxon>Perciformes</taxon>
        <taxon>Cottioidei</taxon>
        <taxon>Zoarcales</taxon>
        <taxon>Zoarcidae</taxon>
        <taxon>Zoarcinae</taxon>
        <taxon>Zoarces</taxon>
    </lineage>
</organism>
<feature type="region of interest" description="Disordered" evidence="1">
    <location>
        <begin position="1"/>
        <end position="23"/>
    </location>
</feature>
<evidence type="ECO:0000256" key="1">
    <source>
        <dbReference type="SAM" id="MobiDB-lite"/>
    </source>
</evidence>
<dbReference type="EMBL" id="JBCEZU010000111">
    <property type="protein sequence ID" value="KAK9529713.1"/>
    <property type="molecule type" value="Genomic_DNA"/>
</dbReference>
<protein>
    <submittedName>
        <fullName evidence="2">Uncharacterized protein</fullName>
    </submittedName>
</protein>
<evidence type="ECO:0000313" key="2">
    <source>
        <dbReference type="EMBL" id="KAK9529713.1"/>
    </source>
</evidence>
<keyword evidence="3" id="KW-1185">Reference proteome</keyword>